<dbReference type="HOGENOM" id="CLU_2741133_0_0_1"/>
<feature type="region of interest" description="Disordered" evidence="1">
    <location>
        <begin position="28"/>
        <end position="47"/>
    </location>
</feature>
<sequence length="71" mass="8019">MDLVRLNGAFERVRLSARRGCRRSRSTCHSKELASSGARAHKRKEHPNAASFRLKRPLLIRLVSVDPAPMP</sequence>
<dbReference type="RefSeq" id="XP_012187105.1">
    <property type="nucleotide sequence ID" value="XM_012331715.1"/>
</dbReference>
<protein>
    <submittedName>
        <fullName evidence="2">Uncharacterized protein</fullName>
    </submittedName>
</protein>
<evidence type="ECO:0000313" key="2">
    <source>
        <dbReference type="EMBL" id="GAC93518.1"/>
    </source>
</evidence>
<gene>
    <name evidence="2" type="ORF">PHSY_001083</name>
</gene>
<dbReference type="EMBL" id="DF238776">
    <property type="protein sequence ID" value="GAC93518.1"/>
    <property type="molecule type" value="Genomic_DNA"/>
</dbReference>
<evidence type="ECO:0000256" key="1">
    <source>
        <dbReference type="SAM" id="MobiDB-lite"/>
    </source>
</evidence>
<evidence type="ECO:0000313" key="3">
    <source>
        <dbReference type="Proteomes" id="UP000014071"/>
    </source>
</evidence>
<accession>R9NXQ4</accession>
<organism evidence="2 3">
    <name type="scientific">Pseudozyma hubeiensis (strain SY62)</name>
    <name type="common">Yeast</name>
    <dbReference type="NCBI Taxonomy" id="1305764"/>
    <lineage>
        <taxon>Eukaryota</taxon>
        <taxon>Fungi</taxon>
        <taxon>Dikarya</taxon>
        <taxon>Basidiomycota</taxon>
        <taxon>Ustilaginomycotina</taxon>
        <taxon>Ustilaginomycetes</taxon>
        <taxon>Ustilaginales</taxon>
        <taxon>Ustilaginaceae</taxon>
        <taxon>Pseudozyma</taxon>
    </lineage>
</organism>
<dbReference type="GeneID" id="24106384"/>
<reference evidence="3" key="1">
    <citation type="journal article" date="2013" name="Genome Announc.">
        <title>Draft genome sequence of the basidiomycetous yeast-like fungus Pseudozyma hubeiensis SY62, which produces an abundant amount of the biosurfactant mannosylerythritol lipids.</title>
        <authorList>
            <person name="Konishi M."/>
            <person name="Hatada Y."/>
            <person name="Horiuchi J."/>
        </authorList>
    </citation>
    <scope>NUCLEOTIDE SEQUENCE [LARGE SCALE GENOMIC DNA]</scope>
    <source>
        <strain evidence="3">SY62</strain>
    </source>
</reference>
<name>R9NXQ4_PSEHS</name>
<proteinExistence type="predicted"/>
<keyword evidence="3" id="KW-1185">Reference proteome</keyword>
<dbReference type="Proteomes" id="UP000014071">
    <property type="component" value="Unassembled WGS sequence"/>
</dbReference>
<dbReference type="AlphaFoldDB" id="R9NXQ4"/>